<dbReference type="Gene3D" id="2.60.40.3500">
    <property type="match status" value="1"/>
</dbReference>
<dbReference type="SUPFAM" id="SSF53187">
    <property type="entry name" value="Zn-dependent exopeptidases"/>
    <property type="match status" value="1"/>
</dbReference>
<dbReference type="SMART" id="SM00646">
    <property type="entry name" value="Ami_3"/>
    <property type="match status" value="1"/>
</dbReference>
<feature type="domain" description="MurNAc-LAA" evidence="4">
    <location>
        <begin position="248"/>
        <end position="402"/>
    </location>
</feature>
<dbReference type="GO" id="GO:0030288">
    <property type="term" value="C:outer membrane-bounded periplasmic space"/>
    <property type="evidence" value="ECO:0007669"/>
    <property type="project" value="TreeGrafter"/>
</dbReference>
<reference evidence="5 6" key="1">
    <citation type="submission" date="2017-02" db="EMBL/GenBank/DDBJ databases">
        <authorList>
            <person name="Peterson S.W."/>
        </authorList>
    </citation>
    <scope>NUCLEOTIDE SEQUENCE [LARGE SCALE GENOMIC DNA]</scope>
    <source>
        <strain evidence="5 6">S285</strain>
    </source>
</reference>
<dbReference type="AlphaFoldDB" id="A0A1W6N1T9"/>
<dbReference type="CDD" id="cd02696">
    <property type="entry name" value="MurNAc-LAA"/>
    <property type="match status" value="1"/>
</dbReference>
<comment type="catalytic activity">
    <reaction evidence="1">
        <text>Hydrolyzes the link between N-acetylmuramoyl residues and L-amino acid residues in certain cell-wall glycopeptides.</text>
        <dbReference type="EC" id="3.5.1.28"/>
    </reaction>
</comment>
<dbReference type="EC" id="3.5.1.28" evidence="2"/>
<keyword evidence="3" id="KW-0378">Hydrolase</keyword>
<evidence type="ECO:0000256" key="2">
    <source>
        <dbReference type="ARBA" id="ARBA00011901"/>
    </source>
</evidence>
<dbReference type="Pfam" id="PF11741">
    <property type="entry name" value="AMIN"/>
    <property type="match status" value="1"/>
</dbReference>
<dbReference type="PANTHER" id="PTHR30404">
    <property type="entry name" value="N-ACETYLMURAMOYL-L-ALANINE AMIDASE"/>
    <property type="match status" value="1"/>
</dbReference>
<evidence type="ECO:0000313" key="6">
    <source>
        <dbReference type="Proteomes" id="UP000193978"/>
    </source>
</evidence>
<dbReference type="InterPro" id="IPR002508">
    <property type="entry name" value="MurNAc-LAA_cat"/>
</dbReference>
<dbReference type="InterPro" id="IPR021731">
    <property type="entry name" value="AMIN_dom"/>
</dbReference>
<evidence type="ECO:0000256" key="3">
    <source>
        <dbReference type="ARBA" id="ARBA00022801"/>
    </source>
</evidence>
<proteinExistence type="predicted"/>
<evidence type="ECO:0000313" key="5">
    <source>
        <dbReference type="EMBL" id="ARN83820.1"/>
    </source>
</evidence>
<dbReference type="STRING" id="655015.B1812_19555"/>
<dbReference type="Pfam" id="PF01520">
    <property type="entry name" value="Amidase_3"/>
    <property type="match status" value="1"/>
</dbReference>
<dbReference type="KEGG" id="mbry:B1812_19555"/>
<name>A0A1W6N1T9_9HYPH</name>
<evidence type="ECO:0000256" key="1">
    <source>
        <dbReference type="ARBA" id="ARBA00001561"/>
    </source>
</evidence>
<dbReference type="InterPro" id="IPR050695">
    <property type="entry name" value="N-acetylmuramoyl_amidase_3"/>
</dbReference>
<evidence type="ECO:0000259" key="4">
    <source>
        <dbReference type="SMART" id="SM00646"/>
    </source>
</evidence>
<accession>A0A1W6N1T9</accession>
<dbReference type="PANTHER" id="PTHR30404:SF0">
    <property type="entry name" value="N-ACETYLMURAMOYL-L-ALANINE AMIDASE AMIC"/>
    <property type="match status" value="1"/>
</dbReference>
<dbReference type="GO" id="GO:0009253">
    <property type="term" value="P:peptidoglycan catabolic process"/>
    <property type="evidence" value="ECO:0007669"/>
    <property type="project" value="InterPro"/>
</dbReference>
<protein>
    <recommendedName>
        <fullName evidence="2">N-acetylmuramoyl-L-alanine amidase</fullName>
        <ecNumber evidence="2">3.5.1.28</ecNumber>
    </recommendedName>
</protein>
<sequence length="417" mass="43947">MFCGGQSLAETAVPAAPAAVAAADAKVSAIAARIDRDGATTRLIFELTAPTTASAFAATGPRIVVDLPEVAFLIDPAVGAPASASPRQRGATADSEASLIRSFRFGRFAPGRSRIVIDLTRPAKAGRVESVVRPEGARLEIDLVAENPAAFAAAVAQRVKAEAAEAGAGPAPAVREPAAAEMGQLPLVVLDPGHGGVDMGAQSRHGDMEKMVVFEFARALKAKIEARGRQRVALTREEDIFIPLNDRVRFAREHSASLFLSIHADTLGEASVRGATIYTVAARASDAESARIAEKENLADQAAGVEVNAKAEEVGDILFDLARRETRALGREFGQTLLSKWRETASLNKNPSRSASFVVLKAHDVPSALLELGYLSSEADLSNLTSPAWRDRAAEGVAEAIDAYFRAHPATSRASLK</sequence>
<dbReference type="Proteomes" id="UP000193978">
    <property type="component" value="Chromosome"/>
</dbReference>
<organism evidence="5 6">
    <name type="scientific">Methylocystis bryophila</name>
    <dbReference type="NCBI Taxonomy" id="655015"/>
    <lineage>
        <taxon>Bacteria</taxon>
        <taxon>Pseudomonadati</taxon>
        <taxon>Pseudomonadota</taxon>
        <taxon>Alphaproteobacteria</taxon>
        <taxon>Hyphomicrobiales</taxon>
        <taxon>Methylocystaceae</taxon>
        <taxon>Methylocystis</taxon>
    </lineage>
</organism>
<dbReference type="GO" id="GO:0008745">
    <property type="term" value="F:N-acetylmuramoyl-L-alanine amidase activity"/>
    <property type="evidence" value="ECO:0007669"/>
    <property type="project" value="UniProtKB-EC"/>
</dbReference>
<dbReference type="EMBL" id="CP019948">
    <property type="protein sequence ID" value="ARN83820.1"/>
    <property type="molecule type" value="Genomic_DNA"/>
</dbReference>
<keyword evidence="6" id="KW-1185">Reference proteome</keyword>
<gene>
    <name evidence="5" type="ORF">B1812_19555</name>
</gene>
<dbReference type="Gene3D" id="3.40.630.40">
    <property type="entry name" value="Zn-dependent exopeptidases"/>
    <property type="match status" value="1"/>
</dbReference>